<dbReference type="GO" id="GO:0016209">
    <property type="term" value="F:antioxidant activity"/>
    <property type="evidence" value="ECO:0007669"/>
    <property type="project" value="InterPro"/>
</dbReference>
<dbReference type="GO" id="GO:0016491">
    <property type="term" value="F:oxidoreductase activity"/>
    <property type="evidence" value="ECO:0007669"/>
    <property type="project" value="InterPro"/>
</dbReference>
<sequence length="172" mass="19552">MHTETFAMKKRNALIVIAFILLAGLQLSTSARATPAPAFTLPEIHSMESLSLADYQGKVIYLDFWASWCGPCRKSLPLMNEVYKRLEDQGFMVIAINLDENREFGLKFLESQPLDYPIVFDKTKSVPGKYQLEAMPSAYLIDKKGTIRAIHKGFKEKDLSKIETQITFLLDE</sequence>
<name>A0AAW7X4E8_9GAMM</name>
<dbReference type="Pfam" id="PF00578">
    <property type="entry name" value="AhpC-TSA"/>
    <property type="match status" value="1"/>
</dbReference>
<dbReference type="PROSITE" id="PS51352">
    <property type="entry name" value="THIOREDOXIN_2"/>
    <property type="match status" value="1"/>
</dbReference>
<dbReference type="AlphaFoldDB" id="A0AAW7X4E8"/>
<dbReference type="RefSeq" id="WP_303491399.1">
    <property type="nucleotide sequence ID" value="NZ_JAUOPB010000003.1"/>
</dbReference>
<evidence type="ECO:0000313" key="4">
    <source>
        <dbReference type="Proteomes" id="UP001169760"/>
    </source>
</evidence>
<dbReference type="PANTHER" id="PTHR42852">
    <property type="entry name" value="THIOL:DISULFIDE INTERCHANGE PROTEIN DSBE"/>
    <property type="match status" value="1"/>
</dbReference>
<dbReference type="Proteomes" id="UP001169760">
    <property type="component" value="Unassembled WGS sequence"/>
</dbReference>
<accession>A0AAW7X4E8</accession>
<comment type="caution">
    <text evidence="3">The sequence shown here is derived from an EMBL/GenBank/DDBJ whole genome shotgun (WGS) entry which is preliminary data.</text>
</comment>
<organism evidence="3 4">
    <name type="scientific">Saccharophagus degradans</name>
    <dbReference type="NCBI Taxonomy" id="86304"/>
    <lineage>
        <taxon>Bacteria</taxon>
        <taxon>Pseudomonadati</taxon>
        <taxon>Pseudomonadota</taxon>
        <taxon>Gammaproteobacteria</taxon>
        <taxon>Cellvibrionales</taxon>
        <taxon>Cellvibrionaceae</taxon>
        <taxon>Saccharophagus</taxon>
    </lineage>
</organism>
<dbReference type="CDD" id="cd02966">
    <property type="entry name" value="TlpA_like_family"/>
    <property type="match status" value="1"/>
</dbReference>
<evidence type="ECO:0000256" key="1">
    <source>
        <dbReference type="SAM" id="SignalP"/>
    </source>
</evidence>
<feature type="chain" id="PRO_5043723330" evidence="1">
    <location>
        <begin position="34"/>
        <end position="172"/>
    </location>
</feature>
<dbReference type="PANTHER" id="PTHR42852:SF17">
    <property type="entry name" value="THIOREDOXIN-LIKE PROTEIN HI_1115"/>
    <property type="match status" value="1"/>
</dbReference>
<dbReference type="EMBL" id="JAUOPB010000003">
    <property type="protein sequence ID" value="MDO6421762.1"/>
    <property type="molecule type" value="Genomic_DNA"/>
</dbReference>
<evidence type="ECO:0000259" key="2">
    <source>
        <dbReference type="PROSITE" id="PS51352"/>
    </source>
</evidence>
<keyword evidence="1" id="KW-0732">Signal</keyword>
<feature type="signal peptide" evidence="1">
    <location>
        <begin position="1"/>
        <end position="33"/>
    </location>
</feature>
<protein>
    <submittedName>
        <fullName evidence="3">TlpA disulfide reductase family protein</fullName>
    </submittedName>
</protein>
<dbReference type="InterPro" id="IPR036249">
    <property type="entry name" value="Thioredoxin-like_sf"/>
</dbReference>
<evidence type="ECO:0000313" key="3">
    <source>
        <dbReference type="EMBL" id="MDO6421762.1"/>
    </source>
</evidence>
<dbReference type="Gene3D" id="3.40.30.10">
    <property type="entry name" value="Glutaredoxin"/>
    <property type="match status" value="1"/>
</dbReference>
<reference evidence="3" key="1">
    <citation type="submission" date="2023-07" db="EMBL/GenBank/DDBJ databases">
        <title>Genome content predicts the carbon catabolic preferences of heterotrophic bacteria.</title>
        <authorList>
            <person name="Gralka M."/>
        </authorList>
    </citation>
    <scope>NUCLEOTIDE SEQUENCE</scope>
    <source>
        <strain evidence="3">I3M17_2</strain>
    </source>
</reference>
<dbReference type="InterPro" id="IPR050553">
    <property type="entry name" value="Thioredoxin_ResA/DsbE_sf"/>
</dbReference>
<gene>
    <name evidence="3" type="ORF">Q4521_04705</name>
</gene>
<proteinExistence type="predicted"/>
<dbReference type="InterPro" id="IPR013766">
    <property type="entry name" value="Thioredoxin_domain"/>
</dbReference>
<feature type="domain" description="Thioredoxin" evidence="2">
    <location>
        <begin position="30"/>
        <end position="171"/>
    </location>
</feature>
<dbReference type="SUPFAM" id="SSF52833">
    <property type="entry name" value="Thioredoxin-like"/>
    <property type="match status" value="1"/>
</dbReference>
<dbReference type="InterPro" id="IPR000866">
    <property type="entry name" value="AhpC/TSA"/>
</dbReference>